<dbReference type="HOGENOM" id="CLU_2644283_0_0_1"/>
<organism evidence="2 3">
    <name type="scientific">Ciona savignyi</name>
    <name type="common">Pacific transparent sea squirt</name>
    <dbReference type="NCBI Taxonomy" id="51511"/>
    <lineage>
        <taxon>Eukaryota</taxon>
        <taxon>Metazoa</taxon>
        <taxon>Chordata</taxon>
        <taxon>Tunicata</taxon>
        <taxon>Ascidiacea</taxon>
        <taxon>Phlebobranchia</taxon>
        <taxon>Cionidae</taxon>
        <taxon>Ciona</taxon>
    </lineage>
</organism>
<evidence type="ECO:0000313" key="2">
    <source>
        <dbReference type="Ensembl" id="ENSCSAVP00000005000.1"/>
    </source>
</evidence>
<name>H2YI51_CIOSA</name>
<feature type="region of interest" description="Disordered" evidence="1">
    <location>
        <begin position="1"/>
        <end position="34"/>
    </location>
</feature>
<feature type="compositionally biased region" description="Polar residues" evidence="1">
    <location>
        <begin position="9"/>
        <end position="18"/>
    </location>
</feature>
<dbReference type="Ensembl" id="ENSCSAVT00000005071.1">
    <property type="protein sequence ID" value="ENSCSAVP00000005000.1"/>
    <property type="gene ID" value="ENSCSAVG00000002982.1"/>
</dbReference>
<protein>
    <submittedName>
        <fullName evidence="2">Uncharacterized protein</fullName>
    </submittedName>
</protein>
<dbReference type="AlphaFoldDB" id="H2YI51"/>
<dbReference type="InParanoid" id="H2YI51"/>
<proteinExistence type="predicted"/>
<reference evidence="2" key="2">
    <citation type="submission" date="2025-08" db="UniProtKB">
        <authorList>
            <consortium name="Ensembl"/>
        </authorList>
    </citation>
    <scope>IDENTIFICATION</scope>
</reference>
<evidence type="ECO:0000313" key="3">
    <source>
        <dbReference type="Proteomes" id="UP000007875"/>
    </source>
</evidence>
<evidence type="ECO:0000256" key="1">
    <source>
        <dbReference type="SAM" id="MobiDB-lite"/>
    </source>
</evidence>
<reference evidence="3" key="1">
    <citation type="submission" date="2003-08" db="EMBL/GenBank/DDBJ databases">
        <authorList>
            <person name="Birren B."/>
            <person name="Nusbaum C."/>
            <person name="Abebe A."/>
            <person name="Abouelleil A."/>
            <person name="Adekoya E."/>
            <person name="Ait-zahra M."/>
            <person name="Allen N."/>
            <person name="Allen T."/>
            <person name="An P."/>
            <person name="Anderson M."/>
            <person name="Anderson S."/>
            <person name="Arachchi H."/>
            <person name="Armbruster J."/>
            <person name="Bachantsang P."/>
            <person name="Baldwin J."/>
            <person name="Barry A."/>
            <person name="Bayul T."/>
            <person name="Blitshsteyn B."/>
            <person name="Bloom T."/>
            <person name="Blye J."/>
            <person name="Boguslavskiy L."/>
            <person name="Borowsky M."/>
            <person name="Boukhgalter B."/>
            <person name="Brunache A."/>
            <person name="Butler J."/>
            <person name="Calixte N."/>
            <person name="Calvo S."/>
            <person name="Camarata J."/>
            <person name="Campo K."/>
            <person name="Chang J."/>
            <person name="Cheshatsang Y."/>
            <person name="Citroen M."/>
            <person name="Collymore A."/>
            <person name="Considine T."/>
            <person name="Cook A."/>
            <person name="Cooke P."/>
            <person name="Corum B."/>
            <person name="Cuomo C."/>
            <person name="David R."/>
            <person name="Dawoe T."/>
            <person name="Degray S."/>
            <person name="Dodge S."/>
            <person name="Dooley K."/>
            <person name="Dorje P."/>
            <person name="Dorjee K."/>
            <person name="Dorris L."/>
            <person name="Duffey N."/>
            <person name="Dupes A."/>
            <person name="Elkins T."/>
            <person name="Engels R."/>
            <person name="Erickson J."/>
            <person name="Farina A."/>
            <person name="Faro S."/>
            <person name="Ferreira P."/>
            <person name="Fischer H."/>
            <person name="Fitzgerald M."/>
            <person name="Foley K."/>
            <person name="Gage D."/>
            <person name="Galagan J."/>
            <person name="Gearin G."/>
            <person name="Gnerre S."/>
            <person name="Gnirke A."/>
            <person name="Goyette A."/>
            <person name="Graham J."/>
            <person name="Grandbois E."/>
            <person name="Gyaltsen K."/>
            <person name="Hafez N."/>
            <person name="Hagopian D."/>
            <person name="Hagos B."/>
            <person name="Hall J."/>
            <person name="Hatcher B."/>
            <person name="Heller A."/>
            <person name="Higgins H."/>
            <person name="Honan T."/>
            <person name="Horn A."/>
            <person name="Houde N."/>
            <person name="Hughes L."/>
            <person name="Hulme W."/>
            <person name="Husby E."/>
            <person name="Iliev I."/>
            <person name="Jaffe D."/>
            <person name="Jones C."/>
            <person name="Kamal M."/>
            <person name="Kamat A."/>
            <person name="Kamvysselis M."/>
            <person name="Karlsson E."/>
            <person name="Kells C."/>
            <person name="Kieu A."/>
            <person name="Kisner P."/>
            <person name="Kodira C."/>
            <person name="Kulbokas E."/>
            <person name="Labutti K."/>
            <person name="Lama D."/>
            <person name="Landers T."/>
            <person name="Leger J."/>
            <person name="Levine S."/>
            <person name="Lewis D."/>
            <person name="Lewis T."/>
            <person name="Lindblad-toh K."/>
            <person name="Liu X."/>
            <person name="Lokyitsang T."/>
            <person name="Lokyitsang Y."/>
            <person name="Lucien O."/>
            <person name="Lui A."/>
            <person name="Ma L.J."/>
            <person name="Mabbitt R."/>
            <person name="Macdonald J."/>
            <person name="Maclean C."/>
            <person name="Major J."/>
            <person name="Manning J."/>
            <person name="Marabella R."/>
            <person name="Maru K."/>
            <person name="Matthews C."/>
            <person name="Mauceli E."/>
            <person name="Mccarthy M."/>
            <person name="Mcdonough S."/>
            <person name="Mcghee T."/>
            <person name="Meldrim J."/>
            <person name="Meneus L."/>
            <person name="Mesirov J."/>
            <person name="Mihalev A."/>
            <person name="Mihova T."/>
            <person name="Mikkelsen T."/>
            <person name="Mlenga V."/>
            <person name="Moru K."/>
            <person name="Mozes J."/>
            <person name="Mulrain L."/>
            <person name="Munson G."/>
            <person name="Naylor J."/>
            <person name="Newes C."/>
            <person name="Nguyen C."/>
            <person name="Nguyen N."/>
            <person name="Nguyen T."/>
            <person name="Nicol R."/>
            <person name="Nielsen C."/>
            <person name="Nizzari M."/>
            <person name="Norbu C."/>
            <person name="Norbu N."/>
            <person name="O'donnell P."/>
            <person name="Okoawo O."/>
            <person name="O'leary S."/>
            <person name="Omotosho B."/>
            <person name="O'neill K."/>
            <person name="Osman S."/>
            <person name="Parker S."/>
            <person name="Perrin D."/>
            <person name="Phunkhang P."/>
            <person name="Piqani B."/>
            <person name="Purcell S."/>
            <person name="Rachupka T."/>
            <person name="Ramasamy U."/>
            <person name="Rameau R."/>
            <person name="Ray V."/>
            <person name="Raymond C."/>
            <person name="Retta R."/>
            <person name="Richardson S."/>
            <person name="Rise C."/>
            <person name="Rodriguez J."/>
            <person name="Rogers J."/>
            <person name="Rogov P."/>
            <person name="Rutman M."/>
            <person name="Schupbach R."/>
            <person name="Seaman C."/>
            <person name="Settipalli S."/>
            <person name="Sharpe T."/>
            <person name="Sheridan J."/>
            <person name="Sherpa N."/>
            <person name="Shi J."/>
            <person name="Smirnov S."/>
            <person name="Smith C."/>
            <person name="Sougnez C."/>
            <person name="Spencer B."/>
            <person name="Stalker J."/>
            <person name="Stange-thomann N."/>
            <person name="Stavropoulos S."/>
            <person name="Stetson K."/>
            <person name="Stone C."/>
            <person name="Stone S."/>
            <person name="Stubbs M."/>
            <person name="Talamas J."/>
            <person name="Tchuinga P."/>
            <person name="Tenzing P."/>
            <person name="Tesfaye S."/>
            <person name="Theodore J."/>
            <person name="Thoulutsang Y."/>
            <person name="Topham K."/>
            <person name="Towey S."/>
            <person name="Tsamla T."/>
            <person name="Tsomo N."/>
            <person name="Vallee D."/>
            <person name="Vassiliev H."/>
            <person name="Venkataraman V."/>
            <person name="Vinson J."/>
            <person name="Vo A."/>
            <person name="Wade C."/>
            <person name="Wang S."/>
            <person name="Wangchuk T."/>
            <person name="Wangdi T."/>
            <person name="Whittaker C."/>
            <person name="Wilkinson J."/>
            <person name="Wu Y."/>
            <person name="Wyman D."/>
            <person name="Yadav S."/>
            <person name="Yang S."/>
            <person name="Yang X."/>
            <person name="Yeager S."/>
            <person name="Yee E."/>
            <person name="Young G."/>
            <person name="Zainoun J."/>
            <person name="Zembeck L."/>
            <person name="Zimmer A."/>
            <person name="Zody M."/>
            <person name="Lander E."/>
        </authorList>
    </citation>
    <scope>NUCLEOTIDE SEQUENCE [LARGE SCALE GENOMIC DNA]</scope>
</reference>
<sequence length="77" mass="8531">FVKVKPLPQNRSQSTASKQKAYKPIGQFQPPKPNLHKQISNLHRAVADNDVNMVSYMCGWGASVTSNQSCDPLCQCI</sequence>
<keyword evidence="3" id="KW-1185">Reference proteome</keyword>
<dbReference type="Proteomes" id="UP000007875">
    <property type="component" value="Unassembled WGS sequence"/>
</dbReference>
<accession>H2YI51</accession>
<reference evidence="2" key="3">
    <citation type="submission" date="2025-09" db="UniProtKB">
        <authorList>
            <consortium name="Ensembl"/>
        </authorList>
    </citation>
    <scope>IDENTIFICATION</scope>
</reference>